<dbReference type="AlphaFoldDB" id="A8SB25"/>
<sequence length="43" mass="4595">MFICPKWADMALGSLHGGFAPNPCYARAFVGLLPSNPGQTDSR</sequence>
<proteinExistence type="predicted"/>
<gene>
    <name evidence="1" type="ORF">FAEPRAM212_01543</name>
</gene>
<comment type="caution">
    <text evidence="1">The sequence shown here is derived from an EMBL/GenBank/DDBJ whole genome shotgun (WGS) entry which is preliminary data.</text>
</comment>
<organism evidence="1 2">
    <name type="scientific">Faecalibacterium prausnitzii M21/2</name>
    <dbReference type="NCBI Taxonomy" id="411485"/>
    <lineage>
        <taxon>Bacteria</taxon>
        <taxon>Bacillati</taxon>
        <taxon>Bacillota</taxon>
        <taxon>Clostridia</taxon>
        <taxon>Eubacteriales</taxon>
        <taxon>Oscillospiraceae</taxon>
        <taxon>Faecalibacterium</taxon>
    </lineage>
</organism>
<dbReference type="EMBL" id="ABED02000025">
    <property type="protein sequence ID" value="EDP21722.1"/>
    <property type="molecule type" value="Genomic_DNA"/>
</dbReference>
<accession>A8SB25</accession>
<dbReference type="Proteomes" id="UP000005945">
    <property type="component" value="Unassembled WGS sequence"/>
</dbReference>
<name>A8SB25_9FIRM</name>
<evidence type="ECO:0000313" key="2">
    <source>
        <dbReference type="Proteomes" id="UP000005945"/>
    </source>
</evidence>
<reference evidence="1 2" key="1">
    <citation type="submission" date="2007-09" db="EMBL/GenBank/DDBJ databases">
        <title>Draft genome sequence of Faecalibacterium prausnitzii M21/2.</title>
        <authorList>
            <person name="Sudarsanam P."/>
            <person name="Ley R."/>
            <person name="Guruge J."/>
            <person name="Turnbaugh P.J."/>
            <person name="Mahowald M."/>
            <person name="Liep D."/>
            <person name="Gordon J."/>
        </authorList>
    </citation>
    <scope>NUCLEOTIDE SEQUENCE [LARGE SCALE GENOMIC DNA]</scope>
    <source>
        <strain evidence="1 2">M21/2</strain>
    </source>
</reference>
<protein>
    <submittedName>
        <fullName evidence="1">Uncharacterized protein</fullName>
    </submittedName>
</protein>
<evidence type="ECO:0000313" key="1">
    <source>
        <dbReference type="EMBL" id="EDP21722.1"/>
    </source>
</evidence>
<dbReference type="HOGENOM" id="CLU_3233875_0_0_9"/>
<reference evidence="1 2" key="2">
    <citation type="submission" date="2007-09" db="EMBL/GenBank/DDBJ databases">
        <authorList>
            <person name="Fulton L."/>
            <person name="Clifton S."/>
            <person name="Fulton B."/>
            <person name="Xu J."/>
            <person name="Minx P."/>
            <person name="Pepin K.H."/>
            <person name="Johnson M."/>
            <person name="Thiruvilangam P."/>
            <person name="Bhonagiri V."/>
            <person name="Nash W.E."/>
            <person name="Mardis E.R."/>
            <person name="Wilson R.K."/>
        </authorList>
    </citation>
    <scope>NUCLEOTIDE SEQUENCE [LARGE SCALE GENOMIC DNA]</scope>
    <source>
        <strain evidence="1 2">M21/2</strain>
    </source>
</reference>